<evidence type="ECO:0000259" key="9">
    <source>
        <dbReference type="PROSITE" id="PS50157"/>
    </source>
</evidence>
<dbReference type="PROSITE" id="PS50157">
    <property type="entry name" value="ZINC_FINGER_C2H2_2"/>
    <property type="match status" value="2"/>
</dbReference>
<dbReference type="PANTHER" id="PTHR45718">
    <property type="entry name" value="TRANSCRIPTIONAL ACTIVATOR CUBITUS INTERRUPTUS"/>
    <property type="match status" value="1"/>
</dbReference>
<dbReference type="GO" id="GO:0005634">
    <property type="term" value="C:nucleus"/>
    <property type="evidence" value="ECO:0007669"/>
    <property type="project" value="UniProtKB-SubCell"/>
</dbReference>
<evidence type="ECO:0000256" key="4">
    <source>
        <dbReference type="ARBA" id="ARBA00022771"/>
    </source>
</evidence>
<keyword evidence="6" id="KW-0539">Nucleus</keyword>
<dbReference type="InterPro" id="IPR048420">
    <property type="entry name" value="Zap1-like_Znf1"/>
</dbReference>
<evidence type="ECO:0000256" key="1">
    <source>
        <dbReference type="ARBA" id="ARBA00004123"/>
    </source>
</evidence>
<name>A0A4Y7PYI9_9AGAM</name>
<proteinExistence type="predicted"/>
<dbReference type="PROSITE" id="PS00028">
    <property type="entry name" value="ZINC_FINGER_C2H2_1"/>
    <property type="match status" value="2"/>
</dbReference>
<feature type="region of interest" description="Disordered" evidence="8">
    <location>
        <begin position="1"/>
        <end position="59"/>
    </location>
</feature>
<feature type="compositionally biased region" description="Low complexity" evidence="8">
    <location>
        <begin position="32"/>
        <end position="48"/>
    </location>
</feature>
<dbReference type="OrthoDB" id="3437960at2759"/>
<sequence length="355" mass="38862">MARSTYCSPSPSLSARSPSPHFSESSPDELSLIDSSFDADASASRPASPTLSDHPGGNKQEPATVHCLWEDCGKPYSDLQALIEHIHNDHIGVNKSTYTCEWATCPRRGLQQASRFALISHIRAHTGEKPFTCPRPECDKSFTRSDAMAKHMRLQHNMSPPLPGRGGNRKRKRGDTGAISGHGYNTFKVEGGTPTEANGWENDEGTPMDERERGDYFSRRARSTSPGGGSPTSTPPDGHDSDDGLLPPHLAAALDPATGTIYGRPPIFAKYLVMKAKHRFLLEQHENLLEELRVVRADERKARNAKEAALDSVLRASLGPQAAFLSTEPDQFVPQSMTRADRLHPMGHGLDAHPY</sequence>
<dbReference type="GO" id="GO:0000978">
    <property type="term" value="F:RNA polymerase II cis-regulatory region sequence-specific DNA binding"/>
    <property type="evidence" value="ECO:0007669"/>
    <property type="project" value="TreeGrafter"/>
</dbReference>
<dbReference type="InterPro" id="IPR013087">
    <property type="entry name" value="Znf_C2H2_type"/>
</dbReference>
<dbReference type="SMART" id="SM00355">
    <property type="entry name" value="ZnF_C2H2"/>
    <property type="match status" value="3"/>
</dbReference>
<evidence type="ECO:0000256" key="2">
    <source>
        <dbReference type="ARBA" id="ARBA00022723"/>
    </source>
</evidence>
<keyword evidence="2" id="KW-0479">Metal-binding</keyword>
<dbReference type="InterPro" id="IPR036236">
    <property type="entry name" value="Znf_C2H2_sf"/>
</dbReference>
<dbReference type="PANTHER" id="PTHR45718:SF4">
    <property type="entry name" value="TRANSCRIPTIONAL ACTIVATOR CUBITUS INTERRUPTUS"/>
    <property type="match status" value="1"/>
</dbReference>
<feature type="region of interest" description="Disordered" evidence="8">
    <location>
        <begin position="156"/>
        <end position="250"/>
    </location>
</feature>
<dbReference type="STRING" id="50990.A0A4Y7PYI9"/>
<comment type="subcellular location">
    <subcellularLocation>
        <location evidence="1">Nucleus</location>
    </subcellularLocation>
</comment>
<keyword evidence="5" id="KW-0862">Zinc</keyword>
<dbReference type="Gene3D" id="3.30.160.60">
    <property type="entry name" value="Classic Zinc Finger"/>
    <property type="match status" value="3"/>
</dbReference>
<dbReference type="AlphaFoldDB" id="A0A4Y7PYI9"/>
<keyword evidence="11" id="KW-1185">Reference proteome</keyword>
<keyword evidence="3" id="KW-0677">Repeat</keyword>
<feature type="compositionally biased region" description="Low complexity" evidence="8">
    <location>
        <begin position="8"/>
        <end position="20"/>
    </location>
</feature>
<evidence type="ECO:0000256" key="6">
    <source>
        <dbReference type="ARBA" id="ARBA00023242"/>
    </source>
</evidence>
<protein>
    <recommendedName>
        <fullName evidence="9">C2H2-type domain-containing protein</fullName>
    </recommendedName>
</protein>
<dbReference type="VEuPathDB" id="FungiDB:BD410DRAFT_751028"/>
<reference evidence="10 11" key="1">
    <citation type="submission" date="2018-06" db="EMBL/GenBank/DDBJ databases">
        <title>A transcriptomic atlas of mushroom development highlights an independent origin of complex multicellularity.</title>
        <authorList>
            <consortium name="DOE Joint Genome Institute"/>
            <person name="Krizsan K."/>
            <person name="Almasi E."/>
            <person name="Merenyi Z."/>
            <person name="Sahu N."/>
            <person name="Viragh M."/>
            <person name="Koszo T."/>
            <person name="Mondo S."/>
            <person name="Kiss B."/>
            <person name="Balint B."/>
            <person name="Kues U."/>
            <person name="Barry K."/>
            <person name="Hegedus J.C."/>
            <person name="Henrissat B."/>
            <person name="Johnson J."/>
            <person name="Lipzen A."/>
            <person name="Ohm R."/>
            <person name="Nagy I."/>
            <person name="Pangilinan J."/>
            <person name="Yan J."/>
            <person name="Xiong Y."/>
            <person name="Grigoriev I.V."/>
            <person name="Hibbett D.S."/>
            <person name="Nagy L.G."/>
        </authorList>
    </citation>
    <scope>NUCLEOTIDE SEQUENCE [LARGE SCALE GENOMIC DNA]</scope>
    <source>
        <strain evidence="10 11">SZMC22713</strain>
    </source>
</reference>
<gene>
    <name evidence="10" type="ORF">BD410DRAFT_751028</name>
</gene>
<dbReference type="Pfam" id="PF21816">
    <property type="entry name" value="Zap1_zf1"/>
    <property type="match status" value="1"/>
</dbReference>
<evidence type="ECO:0000313" key="11">
    <source>
        <dbReference type="Proteomes" id="UP000294933"/>
    </source>
</evidence>
<dbReference type="Pfam" id="PF23561">
    <property type="entry name" value="zf-C2H2_15"/>
    <property type="match status" value="1"/>
</dbReference>
<dbReference type="SUPFAM" id="SSF57667">
    <property type="entry name" value="beta-beta-alpha zinc fingers"/>
    <property type="match status" value="2"/>
</dbReference>
<accession>A0A4Y7PYI9</accession>
<evidence type="ECO:0000256" key="7">
    <source>
        <dbReference type="PROSITE-ProRule" id="PRU00042"/>
    </source>
</evidence>
<evidence type="ECO:0000256" key="3">
    <source>
        <dbReference type="ARBA" id="ARBA00022737"/>
    </source>
</evidence>
<dbReference type="FunFam" id="3.30.160.60:FF:000201">
    <property type="entry name" value="C2H2 finger domain protein (Gli3)"/>
    <property type="match status" value="1"/>
</dbReference>
<feature type="domain" description="C2H2-type" evidence="9">
    <location>
        <begin position="98"/>
        <end position="130"/>
    </location>
</feature>
<evidence type="ECO:0000313" key="10">
    <source>
        <dbReference type="EMBL" id="TDL20477.1"/>
    </source>
</evidence>
<dbReference type="Proteomes" id="UP000294933">
    <property type="component" value="Unassembled WGS sequence"/>
</dbReference>
<dbReference type="InterPro" id="IPR043359">
    <property type="entry name" value="GLI-like"/>
</dbReference>
<organism evidence="10 11">
    <name type="scientific">Rickenella mellea</name>
    <dbReference type="NCBI Taxonomy" id="50990"/>
    <lineage>
        <taxon>Eukaryota</taxon>
        <taxon>Fungi</taxon>
        <taxon>Dikarya</taxon>
        <taxon>Basidiomycota</taxon>
        <taxon>Agaricomycotina</taxon>
        <taxon>Agaricomycetes</taxon>
        <taxon>Hymenochaetales</taxon>
        <taxon>Rickenellaceae</taxon>
        <taxon>Rickenella</taxon>
    </lineage>
</organism>
<dbReference type="InterPro" id="IPR056436">
    <property type="entry name" value="Znf-C2H2_ZIC1-5/GLI1-3-like"/>
</dbReference>
<feature type="compositionally biased region" description="Basic and acidic residues" evidence="8">
    <location>
        <begin position="208"/>
        <end position="218"/>
    </location>
</feature>
<evidence type="ECO:0000256" key="8">
    <source>
        <dbReference type="SAM" id="MobiDB-lite"/>
    </source>
</evidence>
<keyword evidence="4 7" id="KW-0863">Zinc-finger</keyword>
<feature type="domain" description="C2H2-type" evidence="9">
    <location>
        <begin position="131"/>
        <end position="161"/>
    </location>
</feature>
<dbReference type="GO" id="GO:0000981">
    <property type="term" value="F:DNA-binding transcription factor activity, RNA polymerase II-specific"/>
    <property type="evidence" value="ECO:0007669"/>
    <property type="project" value="TreeGrafter"/>
</dbReference>
<dbReference type="GO" id="GO:0008270">
    <property type="term" value="F:zinc ion binding"/>
    <property type="evidence" value="ECO:0007669"/>
    <property type="project" value="UniProtKB-KW"/>
</dbReference>
<dbReference type="EMBL" id="ML170188">
    <property type="protein sequence ID" value="TDL20477.1"/>
    <property type="molecule type" value="Genomic_DNA"/>
</dbReference>
<dbReference type="Pfam" id="PF00096">
    <property type="entry name" value="zf-C2H2"/>
    <property type="match status" value="1"/>
</dbReference>
<evidence type="ECO:0000256" key="5">
    <source>
        <dbReference type="ARBA" id="ARBA00022833"/>
    </source>
</evidence>